<dbReference type="InterPro" id="IPR049808">
    <property type="entry name" value="CONSTANS-like_Bbox1"/>
</dbReference>
<dbReference type="Proteomes" id="UP000623129">
    <property type="component" value="Unassembled WGS sequence"/>
</dbReference>
<protein>
    <submittedName>
        <fullName evidence="7">Zinc finger protein CONSTANS-LIKE 11</fullName>
    </submittedName>
</protein>
<evidence type="ECO:0000256" key="4">
    <source>
        <dbReference type="PROSITE-ProRule" id="PRU00024"/>
    </source>
</evidence>
<feature type="compositionally biased region" description="Acidic residues" evidence="5">
    <location>
        <begin position="98"/>
        <end position="119"/>
    </location>
</feature>
<evidence type="ECO:0000259" key="6">
    <source>
        <dbReference type="PROSITE" id="PS50119"/>
    </source>
</evidence>
<feature type="compositionally biased region" description="Polar residues" evidence="5">
    <location>
        <begin position="183"/>
        <end position="198"/>
    </location>
</feature>
<evidence type="ECO:0000256" key="3">
    <source>
        <dbReference type="ARBA" id="ARBA00022833"/>
    </source>
</evidence>
<feature type="region of interest" description="Disordered" evidence="5">
    <location>
        <begin position="92"/>
        <end position="230"/>
    </location>
</feature>
<dbReference type="AlphaFoldDB" id="A0A833VF00"/>
<dbReference type="OrthoDB" id="153872at2759"/>
<keyword evidence="1" id="KW-0479">Metal-binding</keyword>
<feature type="compositionally biased region" description="Basic residues" evidence="5">
    <location>
        <begin position="172"/>
        <end position="182"/>
    </location>
</feature>
<gene>
    <name evidence="7" type="ORF">FCM35_KLT17664</name>
</gene>
<evidence type="ECO:0000256" key="5">
    <source>
        <dbReference type="SAM" id="MobiDB-lite"/>
    </source>
</evidence>
<dbReference type="PROSITE" id="PS50119">
    <property type="entry name" value="ZF_BBOX"/>
    <property type="match status" value="1"/>
</dbReference>
<feature type="compositionally biased region" description="Polar residues" evidence="5">
    <location>
        <begin position="138"/>
        <end position="148"/>
    </location>
</feature>
<comment type="caution">
    <text evidence="7">The sequence shown here is derived from an EMBL/GenBank/DDBJ whole genome shotgun (WGS) entry which is preliminary data.</text>
</comment>
<organism evidence="7 8">
    <name type="scientific">Carex littledalei</name>
    <dbReference type="NCBI Taxonomy" id="544730"/>
    <lineage>
        <taxon>Eukaryota</taxon>
        <taxon>Viridiplantae</taxon>
        <taxon>Streptophyta</taxon>
        <taxon>Embryophyta</taxon>
        <taxon>Tracheophyta</taxon>
        <taxon>Spermatophyta</taxon>
        <taxon>Magnoliopsida</taxon>
        <taxon>Liliopsida</taxon>
        <taxon>Poales</taxon>
        <taxon>Cyperaceae</taxon>
        <taxon>Cyperoideae</taxon>
        <taxon>Cariceae</taxon>
        <taxon>Carex</taxon>
        <taxon>Carex subgen. Euthyceras</taxon>
    </lineage>
</organism>
<proteinExistence type="predicted"/>
<feature type="compositionally biased region" description="Low complexity" evidence="5">
    <location>
        <begin position="211"/>
        <end position="222"/>
    </location>
</feature>
<keyword evidence="8" id="KW-1185">Reference proteome</keyword>
<evidence type="ECO:0000313" key="7">
    <source>
        <dbReference type="EMBL" id="KAF3337077.1"/>
    </source>
</evidence>
<reference evidence="7" key="1">
    <citation type="submission" date="2020-01" db="EMBL/GenBank/DDBJ databases">
        <title>Genome sequence of Kobresia littledalei, the first chromosome-level genome in the family Cyperaceae.</title>
        <authorList>
            <person name="Qu G."/>
        </authorList>
    </citation>
    <scope>NUCLEOTIDE SEQUENCE</scope>
    <source>
        <strain evidence="7">C.B.Clarke</strain>
        <tissue evidence="7">Leaf</tissue>
    </source>
</reference>
<sequence length="230" mass="24822">MVDGKVREGSRKCVLCEGEARMYCKSDDAMLCWDCDACVHGANFLVARHTRALLCRSCRNPTTWKASGSRLTPTISLCSHCCFGGDNHGGLLEGESQSLEDEEEDEEIEIGNKDEEEGDNQVVPWGMPVAATIDPPVASSSSNDGSTQKRVRNDDPPEQSSSPGKDDEAGRHLRLRRQRKRSTALSHASVSAAGSRQKPTFLPTAIAGEQSTSCSSARRSISPSPPESPC</sequence>
<dbReference type="EMBL" id="SWLB01000006">
    <property type="protein sequence ID" value="KAF3337077.1"/>
    <property type="molecule type" value="Genomic_DNA"/>
</dbReference>
<dbReference type="PANTHER" id="PTHR31717">
    <property type="entry name" value="ZINC FINGER PROTEIN CONSTANS-LIKE 10"/>
    <property type="match status" value="1"/>
</dbReference>
<dbReference type="CDD" id="cd19821">
    <property type="entry name" value="Bbox1_BBX-like"/>
    <property type="match status" value="1"/>
</dbReference>
<evidence type="ECO:0000256" key="2">
    <source>
        <dbReference type="ARBA" id="ARBA00022771"/>
    </source>
</evidence>
<dbReference type="SMART" id="SM00336">
    <property type="entry name" value="BBOX"/>
    <property type="match status" value="1"/>
</dbReference>
<name>A0A833VF00_9POAL</name>
<feature type="domain" description="B box-type" evidence="6">
    <location>
        <begin position="8"/>
        <end position="54"/>
    </location>
</feature>
<evidence type="ECO:0000313" key="8">
    <source>
        <dbReference type="Proteomes" id="UP000623129"/>
    </source>
</evidence>
<dbReference type="GO" id="GO:0008270">
    <property type="term" value="F:zinc ion binding"/>
    <property type="evidence" value="ECO:0007669"/>
    <property type="project" value="UniProtKB-KW"/>
</dbReference>
<accession>A0A833VF00</accession>
<evidence type="ECO:0000256" key="1">
    <source>
        <dbReference type="ARBA" id="ARBA00022723"/>
    </source>
</evidence>
<dbReference type="InterPro" id="IPR000315">
    <property type="entry name" value="Znf_B-box"/>
</dbReference>
<keyword evidence="3" id="KW-0862">Zinc</keyword>
<keyword evidence="2 4" id="KW-0863">Zinc-finger</keyword>
<dbReference type="PANTHER" id="PTHR31717:SF60">
    <property type="entry name" value="B-BOX TYPE ZINC FINGER FAMILY PROTEIN"/>
    <property type="match status" value="1"/>
</dbReference>